<feature type="coiled-coil region" evidence="1">
    <location>
        <begin position="72"/>
        <end position="103"/>
    </location>
</feature>
<keyword evidence="1" id="KW-0175">Coiled coil</keyword>
<evidence type="ECO:0000313" key="3">
    <source>
        <dbReference type="Proteomes" id="UP000434044"/>
    </source>
</evidence>
<protein>
    <submittedName>
        <fullName evidence="2">Uncharacterized protein</fullName>
    </submittedName>
</protein>
<organism evidence="2 3">
    <name type="scientific">Allochromatium palmeri</name>
    <dbReference type="NCBI Taxonomy" id="231048"/>
    <lineage>
        <taxon>Bacteria</taxon>
        <taxon>Pseudomonadati</taxon>
        <taxon>Pseudomonadota</taxon>
        <taxon>Gammaproteobacteria</taxon>
        <taxon>Chromatiales</taxon>
        <taxon>Chromatiaceae</taxon>
        <taxon>Allochromatium</taxon>
    </lineage>
</organism>
<evidence type="ECO:0000256" key="1">
    <source>
        <dbReference type="SAM" id="Coils"/>
    </source>
</evidence>
<dbReference type="Proteomes" id="UP000434044">
    <property type="component" value="Unassembled WGS sequence"/>
</dbReference>
<proteinExistence type="predicted"/>
<evidence type="ECO:0000313" key="2">
    <source>
        <dbReference type="EMBL" id="MTW19738.1"/>
    </source>
</evidence>
<comment type="caution">
    <text evidence="2">The sequence shown here is derived from an EMBL/GenBank/DDBJ whole genome shotgun (WGS) entry which is preliminary data.</text>
</comment>
<reference evidence="2 3" key="1">
    <citation type="submission" date="2019-11" db="EMBL/GenBank/DDBJ databases">
        <title>Whole-genome sequence of the anaerobic purple sulfur bacterium Allochromatium palmeri DSM 15591.</title>
        <authorList>
            <person name="Kyndt J.A."/>
            <person name="Meyer T.E."/>
        </authorList>
    </citation>
    <scope>NUCLEOTIDE SEQUENCE [LARGE SCALE GENOMIC DNA]</scope>
    <source>
        <strain evidence="2 3">DSM 15591</strain>
    </source>
</reference>
<accession>A0A6N8E8T6</accession>
<keyword evidence="3" id="KW-1185">Reference proteome</keyword>
<dbReference type="RefSeq" id="WP_222930735.1">
    <property type="nucleotide sequence ID" value="NZ_WNKT01000001.1"/>
</dbReference>
<dbReference type="EMBL" id="WNKT01000001">
    <property type="protein sequence ID" value="MTW19738.1"/>
    <property type="molecule type" value="Genomic_DNA"/>
</dbReference>
<dbReference type="AlphaFoldDB" id="A0A6N8E8T6"/>
<feature type="non-terminal residue" evidence="2">
    <location>
        <position position="165"/>
    </location>
</feature>
<name>A0A6N8E8T6_9GAMM</name>
<sequence length="165" mass="19117">MFKHFKDSPESRLFEEQIYAQVVGELAQGMRRDGLWAKALAESDAKEEKAKSLYIKYRVQSIKDEIAISEKIKKIEKERQANKAEIEKRIEQKEAQAKKDADSPIFDAPMTAVKETLIKYRLLFVNTESALFHKHFVFSGYVMSVSRSIQWPVRPISATCRSSYH</sequence>
<gene>
    <name evidence="2" type="ORF">GJ668_01365</name>
</gene>